<dbReference type="Gene3D" id="3.40.50.720">
    <property type="entry name" value="NAD(P)-binding Rossmann-like Domain"/>
    <property type="match status" value="1"/>
</dbReference>
<reference evidence="3" key="1">
    <citation type="submission" date="2021-01" db="EMBL/GenBank/DDBJ databases">
        <title>Whole genome shotgun sequence of Rhizocola hellebori NBRC 109834.</title>
        <authorList>
            <person name="Komaki H."/>
            <person name="Tamura T."/>
        </authorList>
    </citation>
    <scope>NUCLEOTIDE SEQUENCE</scope>
    <source>
        <strain evidence="3">NBRC 109834</strain>
    </source>
</reference>
<accession>A0A8J3QGK4</accession>
<comment type="caution">
    <text evidence="3">The sequence shown here is derived from an EMBL/GenBank/DDBJ whole genome shotgun (WGS) entry which is preliminary data.</text>
</comment>
<keyword evidence="4" id="KW-1185">Reference proteome</keyword>
<dbReference type="SUPFAM" id="SSF51735">
    <property type="entry name" value="NAD(P)-binding Rossmann-fold domains"/>
    <property type="match status" value="1"/>
</dbReference>
<evidence type="ECO:0000256" key="1">
    <source>
        <dbReference type="ARBA" id="ARBA00006484"/>
    </source>
</evidence>
<dbReference type="RefSeq" id="WP_203912672.1">
    <property type="nucleotide sequence ID" value="NZ_BONY01000058.1"/>
</dbReference>
<dbReference type="Proteomes" id="UP000612899">
    <property type="component" value="Unassembled WGS sequence"/>
</dbReference>
<dbReference type="PANTHER" id="PTHR43669">
    <property type="entry name" value="5-KETO-D-GLUCONATE 5-REDUCTASE"/>
    <property type="match status" value="1"/>
</dbReference>
<evidence type="ECO:0000313" key="4">
    <source>
        <dbReference type="Proteomes" id="UP000612899"/>
    </source>
</evidence>
<name>A0A8J3QGK4_9ACTN</name>
<dbReference type="EMBL" id="BONY01000058">
    <property type="protein sequence ID" value="GIH08931.1"/>
    <property type="molecule type" value="Genomic_DNA"/>
</dbReference>
<evidence type="ECO:0000256" key="2">
    <source>
        <dbReference type="ARBA" id="ARBA00023002"/>
    </source>
</evidence>
<dbReference type="InterPro" id="IPR002347">
    <property type="entry name" value="SDR_fam"/>
</dbReference>
<organism evidence="3 4">
    <name type="scientific">Rhizocola hellebori</name>
    <dbReference type="NCBI Taxonomy" id="1392758"/>
    <lineage>
        <taxon>Bacteria</taxon>
        <taxon>Bacillati</taxon>
        <taxon>Actinomycetota</taxon>
        <taxon>Actinomycetes</taxon>
        <taxon>Micromonosporales</taxon>
        <taxon>Micromonosporaceae</taxon>
        <taxon>Rhizocola</taxon>
    </lineage>
</organism>
<dbReference type="InterPro" id="IPR036291">
    <property type="entry name" value="NAD(P)-bd_dom_sf"/>
</dbReference>
<keyword evidence="2" id="KW-0560">Oxidoreductase</keyword>
<gene>
    <name evidence="3" type="primary">fabG_8</name>
    <name evidence="3" type="ORF">Rhe02_69980</name>
</gene>
<dbReference type="AlphaFoldDB" id="A0A8J3QGK4"/>
<dbReference type="GO" id="GO:0016491">
    <property type="term" value="F:oxidoreductase activity"/>
    <property type="evidence" value="ECO:0007669"/>
    <property type="project" value="UniProtKB-KW"/>
</dbReference>
<comment type="similarity">
    <text evidence="1">Belongs to the short-chain dehydrogenases/reductases (SDR) family.</text>
</comment>
<dbReference type="PANTHER" id="PTHR43669:SF3">
    <property type="entry name" value="ALCOHOL DEHYDROGENASE, PUTATIVE (AFU_ORTHOLOGUE AFUA_3G03445)-RELATED"/>
    <property type="match status" value="1"/>
</dbReference>
<sequence>MLLEKKVAAIYGGGPIGGAVARAFTREGATVFVAGRTQSKLDSLAEQIRSDGGSIETITVDALDEQSVDRCVDSIVDQAGRLDVSFCVIGVEDVQQPLINISVDDFLQPITIALRSQFLTTRAASRHMIRQGAGVILTFGGGGTQTIANMGGFKVSLDAMESLRRQWAVELGQHGVRVITLKTGGIPETIPADLASREEIAATLEGDTLLKRTASLADVGNVAAFVVSDQGRTLTGTFVNISCGAMLD</sequence>
<evidence type="ECO:0000313" key="3">
    <source>
        <dbReference type="EMBL" id="GIH08931.1"/>
    </source>
</evidence>
<protein>
    <submittedName>
        <fullName evidence="3">3-oxoacyl-ACP reductase</fullName>
    </submittedName>
</protein>
<proteinExistence type="inferred from homology"/>
<dbReference type="Pfam" id="PF13561">
    <property type="entry name" value="adh_short_C2"/>
    <property type="match status" value="1"/>
</dbReference>
<dbReference type="CDD" id="cd05233">
    <property type="entry name" value="SDR_c"/>
    <property type="match status" value="1"/>
</dbReference>